<accession>A0ABD5W811</accession>
<dbReference type="Proteomes" id="UP001596461">
    <property type="component" value="Unassembled WGS sequence"/>
</dbReference>
<dbReference type="AlphaFoldDB" id="A0ABD5W811"/>
<comment type="caution">
    <text evidence="1">The sequence shown here is derived from an EMBL/GenBank/DDBJ whole genome shotgun (WGS) entry which is preliminary data.</text>
</comment>
<dbReference type="InterPro" id="IPR013321">
    <property type="entry name" value="Arc_rbn_hlx_hlx"/>
</dbReference>
<sequence>MTNRLERNPNRVSFDPQDADIPAFDAIAEERGMSRAELLREKVKETVGQREDDTGLPDNEALRRAYLALLDAAGPNHRIATEGAESTLADKLNRPKGSVRSVLKELEERGYVAPRWGNITVRRRDALVSSTPEVAPADD</sequence>
<dbReference type="InterPro" id="IPR036390">
    <property type="entry name" value="WH_DNA-bd_sf"/>
</dbReference>
<evidence type="ECO:0000313" key="1">
    <source>
        <dbReference type="EMBL" id="MFC7069479.1"/>
    </source>
</evidence>
<dbReference type="SUPFAM" id="SSF46785">
    <property type="entry name" value="Winged helix' DNA-binding domain"/>
    <property type="match status" value="1"/>
</dbReference>
<keyword evidence="2" id="KW-1185">Reference proteome</keyword>
<name>A0ABD5W811_9EURY</name>
<organism evidence="1 2">
    <name type="scientific">Halobaculum lipolyticum</name>
    <dbReference type="NCBI Taxonomy" id="3032001"/>
    <lineage>
        <taxon>Archaea</taxon>
        <taxon>Methanobacteriati</taxon>
        <taxon>Methanobacteriota</taxon>
        <taxon>Stenosarchaea group</taxon>
        <taxon>Halobacteria</taxon>
        <taxon>Halobacteriales</taxon>
        <taxon>Haloferacaceae</taxon>
        <taxon>Halobaculum</taxon>
    </lineage>
</organism>
<protein>
    <submittedName>
        <fullName evidence="1">Uncharacterized protein</fullName>
    </submittedName>
</protein>
<dbReference type="GeneID" id="81125230"/>
<reference evidence="1 2" key="1">
    <citation type="journal article" date="2019" name="Int. J. Syst. Evol. Microbiol.">
        <title>The Global Catalogue of Microorganisms (GCM) 10K type strain sequencing project: providing services to taxonomists for standard genome sequencing and annotation.</title>
        <authorList>
            <consortium name="The Broad Institute Genomics Platform"/>
            <consortium name="The Broad Institute Genome Sequencing Center for Infectious Disease"/>
            <person name="Wu L."/>
            <person name="Ma J."/>
        </authorList>
    </citation>
    <scope>NUCLEOTIDE SEQUENCE [LARGE SCALE GENOMIC DNA]</scope>
    <source>
        <strain evidence="1 2">DT31</strain>
    </source>
</reference>
<dbReference type="EMBL" id="JBHTAH010000005">
    <property type="protein sequence ID" value="MFC7069479.1"/>
    <property type="molecule type" value="Genomic_DNA"/>
</dbReference>
<dbReference type="Gene3D" id="1.10.1220.10">
    <property type="entry name" value="Met repressor-like"/>
    <property type="match status" value="1"/>
</dbReference>
<dbReference type="RefSeq" id="WP_284030397.1">
    <property type="nucleotide sequence ID" value="NZ_CP126154.1"/>
</dbReference>
<gene>
    <name evidence="1" type="ORF">ACFQL9_07495</name>
</gene>
<evidence type="ECO:0000313" key="2">
    <source>
        <dbReference type="Proteomes" id="UP001596461"/>
    </source>
</evidence>
<proteinExistence type="predicted"/>